<reference evidence="1 2" key="1">
    <citation type="submission" date="2019-08" db="EMBL/GenBank/DDBJ databases">
        <title>100 year-old enigma solved: identification of Planctomyces bekefii, the type genus and species of the phylum Planctomycetes.</title>
        <authorList>
            <person name="Svetlana D.N."/>
            <person name="Overmann J."/>
        </authorList>
    </citation>
    <scope>NUCLEOTIDE SEQUENCE [LARGE SCALE GENOMIC DNA]</scope>
    <source>
        <strain evidence="1">Phe10_nw2017</strain>
    </source>
</reference>
<keyword evidence="2" id="KW-1185">Reference proteome</keyword>
<sequence length="107" mass="11937">MHAPIFNRRGGRLRGEIFHFAALSTQEAGDNCHKSRFASAVVALEVNHFAWSNIHGNVSKKPTMTKRETQVGNPQQLELGNVDHQGCHVSLFYHLLIIYANVDTING</sequence>
<comment type="caution">
    <text evidence="1">The sequence shown here is derived from an EMBL/GenBank/DDBJ whole genome shotgun (WGS) entry which is preliminary data.</text>
</comment>
<dbReference type="Proteomes" id="UP000321083">
    <property type="component" value="Unassembled WGS sequence"/>
</dbReference>
<dbReference type="EMBL" id="SRHE01000132">
    <property type="protein sequence ID" value="TWW09983.1"/>
    <property type="molecule type" value="Genomic_DNA"/>
</dbReference>
<organism evidence="1 2">
    <name type="scientific">Planctomyces bekefii</name>
    <dbReference type="NCBI Taxonomy" id="1653850"/>
    <lineage>
        <taxon>Bacteria</taxon>
        <taxon>Pseudomonadati</taxon>
        <taxon>Planctomycetota</taxon>
        <taxon>Planctomycetia</taxon>
        <taxon>Planctomycetales</taxon>
        <taxon>Planctomycetaceae</taxon>
        <taxon>Planctomyces</taxon>
    </lineage>
</organism>
<dbReference type="AlphaFoldDB" id="A0A5C6M740"/>
<evidence type="ECO:0000313" key="1">
    <source>
        <dbReference type="EMBL" id="TWW09983.1"/>
    </source>
</evidence>
<name>A0A5C6M740_9PLAN</name>
<evidence type="ECO:0000313" key="2">
    <source>
        <dbReference type="Proteomes" id="UP000321083"/>
    </source>
</evidence>
<proteinExistence type="predicted"/>
<gene>
    <name evidence="1" type="ORF">E3A20_08880</name>
</gene>
<protein>
    <submittedName>
        <fullName evidence="1">Uncharacterized protein</fullName>
    </submittedName>
</protein>
<reference evidence="1 2" key="2">
    <citation type="submission" date="2019-08" db="EMBL/GenBank/DDBJ databases">
        <authorList>
            <person name="Henke P."/>
        </authorList>
    </citation>
    <scope>NUCLEOTIDE SEQUENCE [LARGE SCALE GENOMIC DNA]</scope>
    <source>
        <strain evidence="1">Phe10_nw2017</strain>
    </source>
</reference>
<accession>A0A5C6M740</accession>